<dbReference type="CDD" id="cd01948">
    <property type="entry name" value="EAL"/>
    <property type="match status" value="1"/>
</dbReference>
<feature type="domain" description="EAL" evidence="1">
    <location>
        <begin position="1"/>
        <end position="250"/>
    </location>
</feature>
<dbReference type="EMBL" id="STGJ01000002">
    <property type="protein sequence ID" value="TIC86257.1"/>
    <property type="molecule type" value="Genomic_DNA"/>
</dbReference>
<protein>
    <submittedName>
        <fullName evidence="3">GGDEF domain-containing protein</fullName>
    </submittedName>
</protein>
<dbReference type="CDD" id="cd04598">
    <property type="entry name" value="CBS_pair_GGDEF_EAL"/>
    <property type="match status" value="1"/>
</dbReference>
<dbReference type="SMART" id="SM00267">
    <property type="entry name" value="GGDEF"/>
    <property type="match status" value="1"/>
</dbReference>
<dbReference type="Pfam" id="PF00990">
    <property type="entry name" value="GGDEF"/>
    <property type="match status" value="1"/>
</dbReference>
<organism evidence="3 4">
    <name type="scientific">Crenobacter intestini</name>
    <dbReference type="NCBI Taxonomy" id="2563443"/>
    <lineage>
        <taxon>Bacteria</taxon>
        <taxon>Pseudomonadati</taxon>
        <taxon>Pseudomonadota</taxon>
        <taxon>Betaproteobacteria</taxon>
        <taxon>Neisseriales</taxon>
        <taxon>Neisseriaceae</taxon>
        <taxon>Crenobacter</taxon>
    </lineage>
</organism>
<name>A0A4T0V4H1_9NEIS</name>
<dbReference type="PANTHER" id="PTHR33121">
    <property type="entry name" value="CYCLIC DI-GMP PHOSPHODIESTERASE PDEF"/>
    <property type="match status" value="1"/>
</dbReference>
<evidence type="ECO:0000259" key="2">
    <source>
        <dbReference type="PROSITE" id="PS50887"/>
    </source>
</evidence>
<dbReference type="SUPFAM" id="SSF54631">
    <property type="entry name" value="CBS-domain pair"/>
    <property type="match status" value="1"/>
</dbReference>
<dbReference type="InterPro" id="IPR050706">
    <property type="entry name" value="Cyclic-di-GMP_PDE-like"/>
</dbReference>
<dbReference type="InterPro" id="IPR001633">
    <property type="entry name" value="EAL_dom"/>
</dbReference>
<dbReference type="InterPro" id="IPR029787">
    <property type="entry name" value="Nucleotide_cyclase"/>
</dbReference>
<dbReference type="InterPro" id="IPR046342">
    <property type="entry name" value="CBS_dom_sf"/>
</dbReference>
<dbReference type="PROSITE" id="PS50883">
    <property type="entry name" value="EAL"/>
    <property type="match status" value="1"/>
</dbReference>
<dbReference type="SUPFAM" id="SSF55073">
    <property type="entry name" value="Nucleotide cyclase"/>
    <property type="match status" value="1"/>
</dbReference>
<dbReference type="InterPro" id="IPR000160">
    <property type="entry name" value="GGDEF_dom"/>
</dbReference>
<dbReference type="PROSITE" id="PS50887">
    <property type="entry name" value="GGDEF"/>
    <property type="match status" value="1"/>
</dbReference>
<dbReference type="CDD" id="cd01949">
    <property type="entry name" value="GGDEF"/>
    <property type="match status" value="1"/>
</dbReference>
<reference evidence="3 4" key="1">
    <citation type="submission" date="2019-04" db="EMBL/GenBank/DDBJ databases">
        <title>Crenobacter sp. nov.</title>
        <authorList>
            <person name="Shi S."/>
        </authorList>
    </citation>
    <scope>NUCLEOTIDE SEQUENCE [LARGE SCALE GENOMIC DNA]</scope>
    <source>
        <strain evidence="3 4">GY 70310</strain>
    </source>
</reference>
<keyword evidence="4" id="KW-1185">Reference proteome</keyword>
<gene>
    <name evidence="3" type="ORF">E5K04_03455</name>
</gene>
<dbReference type="Gene3D" id="3.20.20.450">
    <property type="entry name" value="EAL domain"/>
    <property type="match status" value="1"/>
</dbReference>
<sequence>MLCCPELDAVLAGGRLDVLLQPIFTLGNGRLLGYEALVRGPRGSLVESPLELFARAAHYGRLAELDALCRDSVLEAFAARVDDATLFLNMTPDGLMAWSANAEPVLARMAELALQPARVVIELTEFRPSAGYQELKAAIERLRAHGFRLALDDMGEGFSNLRLWSELKPEFVKLDKHFAYRLHQEPFKEQVVRSMVELARASRAQLIAEGIETLHELRLLQRLGVGCGQGYLLGRPAPQPQEAGEGSMLFMPQQEEAPVVAGALCARTLCVGIDPLSPASPSEDAYQRFIADPELFAIPVVEHGQAVGILRRHAFLESFARPFNRELFGKKPCAALADRQPMCVDASLDLHELSARVAASGRNALIDGFVVTEHGRYLGVATGFDLIRKITELQISEARYANPLTGLPGNVPITEAVASRLQAMRDFVVAYADLDHFKPFNDLYGYSEGDRLICLLARLLVEVCDPQLDFVGHVGGDDFVVVMESGDWHARLSRLLPMFEREVRRCFSAEHVAAGGFRIAGRDGETRFFALTSVSVGVVECTVGRYASGDEVARAAACVKKAAKAVPGNSLWVGQAP</sequence>
<evidence type="ECO:0000313" key="3">
    <source>
        <dbReference type="EMBL" id="TIC86257.1"/>
    </source>
</evidence>
<accession>A0A4T0V4H1</accession>
<dbReference type="SUPFAM" id="SSF141868">
    <property type="entry name" value="EAL domain-like"/>
    <property type="match status" value="1"/>
</dbReference>
<dbReference type="SMART" id="SM00052">
    <property type="entry name" value="EAL"/>
    <property type="match status" value="1"/>
</dbReference>
<dbReference type="OrthoDB" id="9813903at2"/>
<evidence type="ECO:0000259" key="1">
    <source>
        <dbReference type="PROSITE" id="PS50883"/>
    </source>
</evidence>
<evidence type="ECO:0000313" key="4">
    <source>
        <dbReference type="Proteomes" id="UP000308891"/>
    </source>
</evidence>
<dbReference type="InterPro" id="IPR043128">
    <property type="entry name" value="Rev_trsase/Diguanyl_cyclase"/>
</dbReference>
<dbReference type="PANTHER" id="PTHR33121:SF76">
    <property type="entry name" value="SIGNALING PROTEIN"/>
    <property type="match status" value="1"/>
</dbReference>
<proteinExistence type="predicted"/>
<dbReference type="AlphaFoldDB" id="A0A4T0V4H1"/>
<dbReference type="Proteomes" id="UP000308891">
    <property type="component" value="Unassembled WGS sequence"/>
</dbReference>
<feature type="domain" description="GGDEF" evidence="2">
    <location>
        <begin position="425"/>
        <end position="576"/>
    </location>
</feature>
<comment type="caution">
    <text evidence="3">The sequence shown here is derived from an EMBL/GenBank/DDBJ whole genome shotgun (WGS) entry which is preliminary data.</text>
</comment>
<dbReference type="Gene3D" id="3.30.70.270">
    <property type="match status" value="1"/>
</dbReference>
<dbReference type="GO" id="GO:0071111">
    <property type="term" value="F:cyclic-guanylate-specific phosphodiesterase activity"/>
    <property type="evidence" value="ECO:0007669"/>
    <property type="project" value="InterPro"/>
</dbReference>
<dbReference type="Pfam" id="PF00563">
    <property type="entry name" value="EAL"/>
    <property type="match status" value="1"/>
</dbReference>
<dbReference type="NCBIfam" id="TIGR00254">
    <property type="entry name" value="GGDEF"/>
    <property type="match status" value="1"/>
</dbReference>
<dbReference type="InterPro" id="IPR035919">
    <property type="entry name" value="EAL_sf"/>
</dbReference>